<evidence type="ECO:0000313" key="2">
    <source>
        <dbReference type="EMBL" id="CDP04320.1"/>
    </source>
</evidence>
<proteinExistence type="predicted"/>
<feature type="region of interest" description="Disordered" evidence="1">
    <location>
        <begin position="1"/>
        <end position="48"/>
    </location>
</feature>
<gene>
    <name evidence="2" type="ORF">GSCOC_T00017671001</name>
</gene>
<feature type="region of interest" description="Disordered" evidence="1">
    <location>
        <begin position="92"/>
        <end position="116"/>
    </location>
</feature>
<keyword evidence="3" id="KW-1185">Reference proteome</keyword>
<reference evidence="3" key="1">
    <citation type="journal article" date="2014" name="Science">
        <title>The coffee genome provides insight into the convergent evolution of caffeine biosynthesis.</title>
        <authorList>
            <person name="Denoeud F."/>
            <person name="Carretero-Paulet L."/>
            <person name="Dereeper A."/>
            <person name="Droc G."/>
            <person name="Guyot R."/>
            <person name="Pietrella M."/>
            <person name="Zheng C."/>
            <person name="Alberti A."/>
            <person name="Anthony F."/>
            <person name="Aprea G."/>
            <person name="Aury J.M."/>
            <person name="Bento P."/>
            <person name="Bernard M."/>
            <person name="Bocs S."/>
            <person name="Campa C."/>
            <person name="Cenci A."/>
            <person name="Combes M.C."/>
            <person name="Crouzillat D."/>
            <person name="Da Silva C."/>
            <person name="Daddiego L."/>
            <person name="De Bellis F."/>
            <person name="Dussert S."/>
            <person name="Garsmeur O."/>
            <person name="Gayraud T."/>
            <person name="Guignon V."/>
            <person name="Jahn K."/>
            <person name="Jamilloux V."/>
            <person name="Joet T."/>
            <person name="Labadie K."/>
            <person name="Lan T."/>
            <person name="Leclercq J."/>
            <person name="Lepelley M."/>
            <person name="Leroy T."/>
            <person name="Li L.T."/>
            <person name="Librado P."/>
            <person name="Lopez L."/>
            <person name="Munoz A."/>
            <person name="Noel B."/>
            <person name="Pallavicini A."/>
            <person name="Perrotta G."/>
            <person name="Poncet V."/>
            <person name="Pot D."/>
            <person name="Priyono X."/>
            <person name="Rigoreau M."/>
            <person name="Rouard M."/>
            <person name="Rozas J."/>
            <person name="Tranchant-Dubreuil C."/>
            <person name="VanBuren R."/>
            <person name="Zhang Q."/>
            <person name="Andrade A.C."/>
            <person name="Argout X."/>
            <person name="Bertrand B."/>
            <person name="de Kochko A."/>
            <person name="Graziosi G."/>
            <person name="Henry R.J."/>
            <person name="Jayarama X."/>
            <person name="Ming R."/>
            <person name="Nagai C."/>
            <person name="Rounsley S."/>
            <person name="Sankoff D."/>
            <person name="Giuliano G."/>
            <person name="Albert V.A."/>
            <person name="Wincker P."/>
            <person name="Lashermes P."/>
        </authorList>
    </citation>
    <scope>NUCLEOTIDE SEQUENCE [LARGE SCALE GENOMIC DNA]</scope>
    <source>
        <strain evidence="3">cv. DH200-94</strain>
    </source>
</reference>
<organism evidence="2 3">
    <name type="scientific">Coffea canephora</name>
    <name type="common">Robusta coffee</name>
    <dbReference type="NCBI Taxonomy" id="49390"/>
    <lineage>
        <taxon>Eukaryota</taxon>
        <taxon>Viridiplantae</taxon>
        <taxon>Streptophyta</taxon>
        <taxon>Embryophyta</taxon>
        <taxon>Tracheophyta</taxon>
        <taxon>Spermatophyta</taxon>
        <taxon>Magnoliopsida</taxon>
        <taxon>eudicotyledons</taxon>
        <taxon>Gunneridae</taxon>
        <taxon>Pentapetalae</taxon>
        <taxon>asterids</taxon>
        <taxon>lamiids</taxon>
        <taxon>Gentianales</taxon>
        <taxon>Rubiaceae</taxon>
        <taxon>Ixoroideae</taxon>
        <taxon>Gardenieae complex</taxon>
        <taxon>Bertiereae - Coffeeae clade</taxon>
        <taxon>Coffeeae</taxon>
        <taxon>Coffea</taxon>
    </lineage>
</organism>
<dbReference type="InParanoid" id="A0A068U712"/>
<evidence type="ECO:0000256" key="1">
    <source>
        <dbReference type="SAM" id="MobiDB-lite"/>
    </source>
</evidence>
<feature type="compositionally biased region" description="Basic and acidic residues" evidence="1">
    <location>
        <begin position="14"/>
        <end position="25"/>
    </location>
</feature>
<evidence type="ECO:0000313" key="3">
    <source>
        <dbReference type="Proteomes" id="UP000295252"/>
    </source>
</evidence>
<dbReference type="Proteomes" id="UP000295252">
    <property type="component" value="Chromosome XI"/>
</dbReference>
<dbReference type="EMBL" id="HG739096">
    <property type="protein sequence ID" value="CDP04320.1"/>
    <property type="molecule type" value="Genomic_DNA"/>
</dbReference>
<accession>A0A068U712</accession>
<dbReference type="AlphaFoldDB" id="A0A068U712"/>
<dbReference type="Gramene" id="CDP04320">
    <property type="protein sequence ID" value="CDP04320"/>
    <property type="gene ID" value="GSCOC_T00017671001"/>
</dbReference>
<name>A0A068U712_COFCA</name>
<sequence>MQVEDMSGQATEQHCPKKGEREGSGKKANAADVQKQRNTGTWETRSETEALCANNITLSITCAARERTTKTIQVIRALRSLSTYVEKFSHKTSTNFRQQPMGKENKSKVGKGRGKF</sequence>
<protein>
    <submittedName>
        <fullName evidence="2">Uncharacterized protein</fullName>
    </submittedName>
</protein>